<feature type="transmembrane region" description="Helical" evidence="8">
    <location>
        <begin position="26"/>
        <end position="45"/>
    </location>
</feature>
<evidence type="ECO:0000256" key="5">
    <source>
        <dbReference type="ARBA" id="ARBA00022692"/>
    </source>
</evidence>
<protein>
    <submittedName>
        <fullName evidence="9">Ribose import permease protein RbsC</fullName>
    </submittedName>
</protein>
<dbReference type="Pfam" id="PF02653">
    <property type="entry name" value="BPD_transp_2"/>
    <property type="match status" value="1"/>
</dbReference>
<keyword evidence="3" id="KW-1003">Cell membrane</keyword>
<accession>A0A645GEL6</accession>
<comment type="caution">
    <text evidence="9">The sequence shown here is derived from an EMBL/GenBank/DDBJ whole genome shotgun (WGS) entry which is preliminary data.</text>
</comment>
<dbReference type="AlphaFoldDB" id="A0A645GEL6"/>
<dbReference type="EMBL" id="VSSQ01074184">
    <property type="protein sequence ID" value="MPN25125.1"/>
    <property type="molecule type" value="Genomic_DNA"/>
</dbReference>
<dbReference type="GO" id="GO:0005886">
    <property type="term" value="C:plasma membrane"/>
    <property type="evidence" value="ECO:0007669"/>
    <property type="project" value="UniProtKB-SubCell"/>
</dbReference>
<name>A0A645GEL6_9ZZZZ</name>
<evidence type="ECO:0000256" key="2">
    <source>
        <dbReference type="ARBA" id="ARBA00022448"/>
    </source>
</evidence>
<gene>
    <name evidence="9" type="primary">rbsC_72</name>
    <name evidence="9" type="ORF">SDC9_172532</name>
</gene>
<proteinExistence type="predicted"/>
<keyword evidence="6 8" id="KW-1133">Transmembrane helix</keyword>
<dbReference type="PANTHER" id="PTHR32196:SF71">
    <property type="entry name" value="AUTOINDUCER 2 IMPORT SYSTEM PERMEASE PROTEIN LSRD"/>
    <property type="match status" value="1"/>
</dbReference>
<evidence type="ECO:0000256" key="8">
    <source>
        <dbReference type="SAM" id="Phobius"/>
    </source>
</evidence>
<dbReference type="GO" id="GO:0022857">
    <property type="term" value="F:transmembrane transporter activity"/>
    <property type="evidence" value="ECO:0007669"/>
    <property type="project" value="InterPro"/>
</dbReference>
<evidence type="ECO:0000313" key="9">
    <source>
        <dbReference type="EMBL" id="MPN25125.1"/>
    </source>
</evidence>
<keyword evidence="2" id="KW-0813">Transport</keyword>
<evidence type="ECO:0000256" key="1">
    <source>
        <dbReference type="ARBA" id="ARBA00004651"/>
    </source>
</evidence>
<comment type="subcellular location">
    <subcellularLocation>
        <location evidence="1">Cell membrane</location>
        <topology evidence="1">Multi-pass membrane protein</topology>
    </subcellularLocation>
</comment>
<sequence length="180" mass="19258">MLTQGVLSGSASKAFADSVLYKIGGVIPSIALYAAIIWPLTFFILNRSRFGKQLYLVGNNPVAARLSGIKVNQIKIISYVMSGMLAAFAGMLGAAYMSTARCQIFDDYAYDSLIAVIIGGTAFSGGIGSYEGSIAGSLVMILLSNLLTTLQLTQPIRNVTQGVIMILLLMLYNRSKSVRQ</sequence>
<keyword evidence="4" id="KW-0997">Cell inner membrane</keyword>
<keyword evidence="7 8" id="KW-0472">Membrane</keyword>
<evidence type="ECO:0000256" key="6">
    <source>
        <dbReference type="ARBA" id="ARBA00022989"/>
    </source>
</evidence>
<evidence type="ECO:0000256" key="4">
    <source>
        <dbReference type="ARBA" id="ARBA00022519"/>
    </source>
</evidence>
<dbReference type="PANTHER" id="PTHR32196">
    <property type="entry name" value="ABC TRANSPORTER PERMEASE PROTEIN YPHD-RELATED-RELATED"/>
    <property type="match status" value="1"/>
</dbReference>
<evidence type="ECO:0000256" key="3">
    <source>
        <dbReference type="ARBA" id="ARBA00022475"/>
    </source>
</evidence>
<organism evidence="9">
    <name type="scientific">bioreactor metagenome</name>
    <dbReference type="NCBI Taxonomy" id="1076179"/>
    <lineage>
        <taxon>unclassified sequences</taxon>
        <taxon>metagenomes</taxon>
        <taxon>ecological metagenomes</taxon>
    </lineage>
</organism>
<keyword evidence="5 8" id="KW-0812">Transmembrane</keyword>
<feature type="transmembrane region" description="Helical" evidence="8">
    <location>
        <begin position="108"/>
        <end position="127"/>
    </location>
</feature>
<reference evidence="9" key="1">
    <citation type="submission" date="2019-08" db="EMBL/GenBank/DDBJ databases">
        <authorList>
            <person name="Kucharzyk K."/>
            <person name="Murdoch R.W."/>
            <person name="Higgins S."/>
            <person name="Loffler F."/>
        </authorList>
    </citation>
    <scope>NUCLEOTIDE SEQUENCE</scope>
</reference>
<dbReference type="InterPro" id="IPR001851">
    <property type="entry name" value="ABC_transp_permease"/>
</dbReference>
<feature type="transmembrane region" description="Helical" evidence="8">
    <location>
        <begin position="76"/>
        <end position="96"/>
    </location>
</feature>
<evidence type="ECO:0000256" key="7">
    <source>
        <dbReference type="ARBA" id="ARBA00023136"/>
    </source>
</evidence>
<dbReference type="CDD" id="cd06579">
    <property type="entry name" value="TM_PBP1_transp_AraH_like"/>
    <property type="match status" value="1"/>
</dbReference>